<dbReference type="Pfam" id="PF00672">
    <property type="entry name" value="HAMP"/>
    <property type="match status" value="1"/>
</dbReference>
<keyword evidence="12" id="KW-0902">Two-component regulatory system</keyword>
<dbReference type="GO" id="GO:0000155">
    <property type="term" value="F:phosphorelay sensor kinase activity"/>
    <property type="evidence" value="ECO:0007669"/>
    <property type="project" value="InterPro"/>
</dbReference>
<dbReference type="Pfam" id="PF06580">
    <property type="entry name" value="His_kinase"/>
    <property type="match status" value="1"/>
</dbReference>
<sequence>MGKGAAAVYRRRSGRTLRRKLAIAAALCLLLPAVFTLIAGDYLTQRIVRAQVVDNENKSLELTDVYISSLLDNMIRVSNGIMFDTDINLALKEMWQRYRLGQSDPAQDTYDTKNIGYILSSIANTMEPVYVTILTSQGRYFTNYQFNLYGGFNPSEFLDMAWMKQIEELPAFDIGWVGLVDQYTAGSVDAEPYLLTMARNLRLASSRESYAYIIMSIEPAALGEIFKHDVGRQDTVLIDREGRILVSKDRSAIGQQFVFRDEVDKADKPLSVRYDGEEFLLSRHDLNYGGYRVVSLRPYKEAVDQIHSVSRLSFLIQIGAVAIFLVLFLYMVRQFTKPVVKLGETAISVEAGDLSVRSGVRGRDEIGRLGKLFDQMLERIERMIEEVKDEQALKRKAELAMLQAQINPHFLFNILNSIRLRILMKGDEENAELLSSLSGLLRMTIRRDEEFTALHGELEMLRRYIELLNFRQQEKVELVIDAASDTLHLKLPRFLLQPVIENAYIHGLRQERGTIEIKAMRTGEELLLTIADNGVGMSEKKLEKMRSEFRDLGGALPEEGAGRLSGIGLSNVFERLQLIYGDRFRLTLDSRQGQGTRIAIAIPIQS</sequence>
<evidence type="ECO:0000256" key="9">
    <source>
        <dbReference type="ARBA" id="ARBA00022777"/>
    </source>
</evidence>
<dbReference type="GO" id="GO:0005524">
    <property type="term" value="F:ATP binding"/>
    <property type="evidence" value="ECO:0007669"/>
    <property type="project" value="UniProtKB-KW"/>
</dbReference>
<dbReference type="SMART" id="SM00387">
    <property type="entry name" value="HATPase_c"/>
    <property type="match status" value="1"/>
</dbReference>
<feature type="domain" description="Histidine kinase" evidence="16">
    <location>
        <begin position="406"/>
        <end position="606"/>
    </location>
</feature>
<keyword evidence="8" id="KW-0547">Nucleotide-binding</keyword>
<evidence type="ECO:0000256" key="3">
    <source>
        <dbReference type="ARBA" id="ARBA00012438"/>
    </source>
</evidence>
<evidence type="ECO:0000256" key="14">
    <source>
        <dbReference type="SAM" id="Coils"/>
    </source>
</evidence>
<keyword evidence="6" id="KW-0808">Transferase</keyword>
<evidence type="ECO:0000256" key="1">
    <source>
        <dbReference type="ARBA" id="ARBA00000085"/>
    </source>
</evidence>
<evidence type="ECO:0000256" key="6">
    <source>
        <dbReference type="ARBA" id="ARBA00022679"/>
    </source>
</evidence>
<evidence type="ECO:0000256" key="15">
    <source>
        <dbReference type="SAM" id="Phobius"/>
    </source>
</evidence>
<dbReference type="PANTHER" id="PTHR34220">
    <property type="entry name" value="SENSOR HISTIDINE KINASE YPDA"/>
    <property type="match status" value="1"/>
</dbReference>
<dbReference type="Gene3D" id="3.30.565.10">
    <property type="entry name" value="Histidine kinase-like ATPase, C-terminal domain"/>
    <property type="match status" value="1"/>
</dbReference>
<dbReference type="GO" id="GO:0005886">
    <property type="term" value="C:plasma membrane"/>
    <property type="evidence" value="ECO:0007669"/>
    <property type="project" value="UniProtKB-SubCell"/>
</dbReference>
<dbReference type="InterPro" id="IPR003594">
    <property type="entry name" value="HATPase_dom"/>
</dbReference>
<comment type="catalytic activity">
    <reaction evidence="1">
        <text>ATP + protein L-histidine = ADP + protein N-phospho-L-histidine.</text>
        <dbReference type="EC" id="2.7.13.3"/>
    </reaction>
</comment>
<keyword evidence="14" id="KW-0175">Coiled coil</keyword>
<keyword evidence="4" id="KW-1003">Cell membrane</keyword>
<dbReference type="InterPro" id="IPR050640">
    <property type="entry name" value="Bact_2-comp_sensor_kinase"/>
</dbReference>
<evidence type="ECO:0000313" key="18">
    <source>
        <dbReference type="EMBL" id="THF84465.1"/>
    </source>
</evidence>
<dbReference type="InterPro" id="IPR004358">
    <property type="entry name" value="Sig_transdc_His_kin-like_C"/>
</dbReference>
<dbReference type="PANTHER" id="PTHR34220:SF11">
    <property type="entry name" value="SENSOR PROTEIN KINASE HPTS"/>
    <property type="match status" value="1"/>
</dbReference>
<dbReference type="InterPro" id="IPR010559">
    <property type="entry name" value="Sig_transdc_His_kin_internal"/>
</dbReference>
<dbReference type="EMBL" id="SSOB01000001">
    <property type="protein sequence ID" value="THF84465.1"/>
    <property type="molecule type" value="Genomic_DNA"/>
</dbReference>
<evidence type="ECO:0000256" key="10">
    <source>
        <dbReference type="ARBA" id="ARBA00022840"/>
    </source>
</evidence>
<protein>
    <recommendedName>
        <fullName evidence="3">histidine kinase</fullName>
        <ecNumber evidence="3">2.7.13.3</ecNumber>
    </recommendedName>
</protein>
<dbReference type="PROSITE" id="PS50885">
    <property type="entry name" value="HAMP"/>
    <property type="match status" value="1"/>
</dbReference>
<evidence type="ECO:0000256" key="7">
    <source>
        <dbReference type="ARBA" id="ARBA00022692"/>
    </source>
</evidence>
<evidence type="ECO:0000256" key="8">
    <source>
        <dbReference type="ARBA" id="ARBA00022741"/>
    </source>
</evidence>
<name>A0A4S4CEN3_9BACL</name>
<dbReference type="Pfam" id="PF02518">
    <property type="entry name" value="HATPase_c"/>
    <property type="match status" value="1"/>
</dbReference>
<keyword evidence="19" id="KW-1185">Reference proteome</keyword>
<keyword evidence="7 15" id="KW-0812">Transmembrane</keyword>
<evidence type="ECO:0000256" key="5">
    <source>
        <dbReference type="ARBA" id="ARBA00022553"/>
    </source>
</evidence>
<organism evidence="18 19">
    <name type="scientific">Cohnella fermenti</name>
    <dbReference type="NCBI Taxonomy" id="2565925"/>
    <lineage>
        <taxon>Bacteria</taxon>
        <taxon>Bacillati</taxon>
        <taxon>Bacillota</taxon>
        <taxon>Bacilli</taxon>
        <taxon>Bacillales</taxon>
        <taxon>Paenibacillaceae</taxon>
        <taxon>Cohnella</taxon>
    </lineage>
</organism>
<dbReference type="Gene3D" id="6.10.340.10">
    <property type="match status" value="1"/>
</dbReference>
<proteinExistence type="predicted"/>
<evidence type="ECO:0000256" key="11">
    <source>
        <dbReference type="ARBA" id="ARBA00022989"/>
    </source>
</evidence>
<dbReference type="InterPro" id="IPR003660">
    <property type="entry name" value="HAMP_dom"/>
</dbReference>
<dbReference type="OrthoDB" id="9776552at2"/>
<feature type="transmembrane region" description="Helical" evidence="15">
    <location>
        <begin position="314"/>
        <end position="332"/>
    </location>
</feature>
<feature type="coiled-coil region" evidence="14">
    <location>
        <begin position="373"/>
        <end position="400"/>
    </location>
</feature>
<evidence type="ECO:0000259" key="17">
    <source>
        <dbReference type="PROSITE" id="PS50885"/>
    </source>
</evidence>
<gene>
    <name evidence="18" type="ORF">E6C55_00320</name>
</gene>
<dbReference type="Proteomes" id="UP000310636">
    <property type="component" value="Unassembled WGS sequence"/>
</dbReference>
<evidence type="ECO:0000256" key="12">
    <source>
        <dbReference type="ARBA" id="ARBA00023012"/>
    </source>
</evidence>
<dbReference type="CDD" id="cd06225">
    <property type="entry name" value="HAMP"/>
    <property type="match status" value="1"/>
</dbReference>
<comment type="subcellular location">
    <subcellularLocation>
        <location evidence="2">Cell membrane</location>
        <topology evidence="2">Multi-pass membrane protein</topology>
    </subcellularLocation>
</comment>
<reference evidence="18 19" key="1">
    <citation type="submission" date="2019-04" db="EMBL/GenBank/DDBJ databases">
        <title>Cohnella sp. nov. isolated from preserved vegetables.</title>
        <authorList>
            <person name="Lin S.-Y."/>
            <person name="Hung M.-H."/>
            <person name="Young C.-C."/>
        </authorList>
    </citation>
    <scope>NUCLEOTIDE SEQUENCE [LARGE SCALE GENOMIC DNA]</scope>
    <source>
        <strain evidence="18 19">CC-MHH1044</strain>
    </source>
</reference>
<dbReference type="SUPFAM" id="SSF55874">
    <property type="entry name" value="ATPase domain of HSP90 chaperone/DNA topoisomerase II/histidine kinase"/>
    <property type="match status" value="1"/>
</dbReference>
<dbReference type="InterPro" id="IPR036890">
    <property type="entry name" value="HATPase_C_sf"/>
</dbReference>
<dbReference type="InterPro" id="IPR005467">
    <property type="entry name" value="His_kinase_dom"/>
</dbReference>
<dbReference type="PROSITE" id="PS50109">
    <property type="entry name" value="HIS_KIN"/>
    <property type="match status" value="1"/>
</dbReference>
<evidence type="ECO:0000256" key="2">
    <source>
        <dbReference type="ARBA" id="ARBA00004651"/>
    </source>
</evidence>
<accession>A0A4S4CEN3</accession>
<dbReference type="EC" id="2.7.13.3" evidence="3"/>
<dbReference type="SUPFAM" id="SSF158472">
    <property type="entry name" value="HAMP domain-like"/>
    <property type="match status" value="1"/>
</dbReference>
<keyword evidence="9 18" id="KW-0418">Kinase</keyword>
<evidence type="ECO:0000259" key="16">
    <source>
        <dbReference type="PROSITE" id="PS50109"/>
    </source>
</evidence>
<evidence type="ECO:0000256" key="13">
    <source>
        <dbReference type="ARBA" id="ARBA00023136"/>
    </source>
</evidence>
<evidence type="ECO:0000313" key="19">
    <source>
        <dbReference type="Proteomes" id="UP000310636"/>
    </source>
</evidence>
<keyword evidence="10" id="KW-0067">ATP-binding</keyword>
<evidence type="ECO:0000256" key="4">
    <source>
        <dbReference type="ARBA" id="ARBA00022475"/>
    </source>
</evidence>
<keyword evidence="13 15" id="KW-0472">Membrane</keyword>
<dbReference type="AlphaFoldDB" id="A0A4S4CEN3"/>
<keyword evidence="5" id="KW-0597">Phosphoprotein</keyword>
<dbReference type="PRINTS" id="PR00344">
    <property type="entry name" value="BCTRLSENSOR"/>
</dbReference>
<keyword evidence="11 15" id="KW-1133">Transmembrane helix</keyword>
<feature type="domain" description="HAMP" evidence="17">
    <location>
        <begin position="333"/>
        <end position="385"/>
    </location>
</feature>
<comment type="caution">
    <text evidence="18">The sequence shown here is derived from an EMBL/GenBank/DDBJ whole genome shotgun (WGS) entry which is preliminary data.</text>
</comment>
<dbReference type="SMART" id="SM00304">
    <property type="entry name" value="HAMP"/>
    <property type="match status" value="1"/>
</dbReference>